<name>A0ABR3A2A0_9AGAR</name>
<organism evidence="2 3">
    <name type="scientific">Marasmius tenuissimus</name>
    <dbReference type="NCBI Taxonomy" id="585030"/>
    <lineage>
        <taxon>Eukaryota</taxon>
        <taxon>Fungi</taxon>
        <taxon>Dikarya</taxon>
        <taxon>Basidiomycota</taxon>
        <taxon>Agaricomycotina</taxon>
        <taxon>Agaricomycetes</taxon>
        <taxon>Agaricomycetidae</taxon>
        <taxon>Agaricales</taxon>
        <taxon>Marasmiineae</taxon>
        <taxon>Marasmiaceae</taxon>
        <taxon>Marasmius</taxon>
    </lineage>
</organism>
<reference evidence="2 3" key="1">
    <citation type="submission" date="2024-05" db="EMBL/GenBank/DDBJ databases">
        <title>A draft genome resource for the thread blight pathogen Marasmius tenuissimus strain MS-2.</title>
        <authorList>
            <person name="Yulfo-Soto G.E."/>
            <person name="Baruah I.K."/>
            <person name="Amoako-Attah I."/>
            <person name="Bukari Y."/>
            <person name="Meinhardt L.W."/>
            <person name="Bailey B.A."/>
            <person name="Cohen S.P."/>
        </authorList>
    </citation>
    <scope>NUCLEOTIDE SEQUENCE [LARGE SCALE GENOMIC DNA]</scope>
    <source>
        <strain evidence="2 3">MS-2</strain>
    </source>
</reference>
<keyword evidence="3" id="KW-1185">Reference proteome</keyword>
<dbReference type="EMBL" id="JBBXMP010000021">
    <property type="protein sequence ID" value="KAL0068006.1"/>
    <property type="molecule type" value="Genomic_DNA"/>
</dbReference>
<protein>
    <submittedName>
        <fullName evidence="2">Uncharacterized protein</fullName>
    </submittedName>
</protein>
<comment type="caution">
    <text evidence="2">The sequence shown here is derived from an EMBL/GenBank/DDBJ whole genome shotgun (WGS) entry which is preliminary data.</text>
</comment>
<evidence type="ECO:0000313" key="3">
    <source>
        <dbReference type="Proteomes" id="UP001437256"/>
    </source>
</evidence>
<feature type="region of interest" description="Disordered" evidence="1">
    <location>
        <begin position="119"/>
        <end position="139"/>
    </location>
</feature>
<gene>
    <name evidence="2" type="ORF">AAF712_004909</name>
</gene>
<dbReference type="Proteomes" id="UP001437256">
    <property type="component" value="Unassembled WGS sequence"/>
</dbReference>
<sequence length="219" mass="21616">MGVGLGLGSGVGVNSLSSRGPEDDDSGCRTDVGLALAAAADIGSLDNAFVFGTGTGVGVNSLSSRGPGAGNGLAELDEDDGSCHTGVGFDGCLVLDEELATAADGNGLGGALVFGTGTSSPHFSSPPPTGGVNNLSNGGPVDGRKGGSIRCFRFGYDIAAEAIAFRLTIAKASLSRGWLGVIVKEDDDRAGAGGDFEQEELAAQKALAAAGWIAMVPLI</sequence>
<evidence type="ECO:0000256" key="1">
    <source>
        <dbReference type="SAM" id="MobiDB-lite"/>
    </source>
</evidence>
<evidence type="ECO:0000313" key="2">
    <source>
        <dbReference type="EMBL" id="KAL0068006.1"/>
    </source>
</evidence>
<proteinExistence type="predicted"/>
<accession>A0ABR3A2A0</accession>